<dbReference type="KEGG" id="mig:Metig_1169"/>
<evidence type="ECO:0000256" key="1">
    <source>
        <dbReference type="SAM" id="Phobius"/>
    </source>
</evidence>
<feature type="domain" description="Glycosyltransferase 2-like" evidence="2">
    <location>
        <begin position="4"/>
        <end position="120"/>
    </location>
</feature>
<reference evidence="3 4" key="1">
    <citation type="submission" date="2011-05" db="EMBL/GenBank/DDBJ databases">
        <title>Complete sequence of Methanotorris igneus Kol 5.</title>
        <authorList>
            <consortium name="US DOE Joint Genome Institute"/>
            <person name="Lucas S."/>
            <person name="Han J."/>
            <person name="Lapidus A."/>
            <person name="Cheng J.-F."/>
            <person name="Goodwin L."/>
            <person name="Pitluck S."/>
            <person name="Peters L."/>
            <person name="Mikhailova N."/>
            <person name="Chertkov O."/>
            <person name="Han C."/>
            <person name="Tapia R."/>
            <person name="Land M."/>
            <person name="Hauser L."/>
            <person name="Kyrpides N."/>
            <person name="Ivanova N."/>
            <person name="Pagani I."/>
            <person name="Sieprawska-Lupa M."/>
            <person name="Whitman W."/>
            <person name="Woyke T."/>
        </authorList>
    </citation>
    <scope>NUCLEOTIDE SEQUENCE [LARGE SCALE GENOMIC DNA]</scope>
    <source>
        <strain evidence="4">DSM 5666 / JCM 11834 / Kol 5</strain>
    </source>
</reference>
<keyword evidence="3" id="KW-0808">Transferase</keyword>
<dbReference type="GO" id="GO:0016740">
    <property type="term" value="F:transferase activity"/>
    <property type="evidence" value="ECO:0007669"/>
    <property type="project" value="UniProtKB-KW"/>
</dbReference>
<gene>
    <name evidence="3" type="ordered locus">Metig_1169</name>
</gene>
<evidence type="ECO:0000313" key="4">
    <source>
        <dbReference type="Proteomes" id="UP000009227"/>
    </source>
</evidence>
<protein>
    <submittedName>
        <fullName evidence="3">Glycosyl transferase family 2</fullName>
    </submittedName>
</protein>
<dbReference type="Proteomes" id="UP000009227">
    <property type="component" value="Chromosome"/>
</dbReference>
<dbReference type="CDD" id="cd04179">
    <property type="entry name" value="DPM_DPG-synthase_like"/>
    <property type="match status" value="1"/>
</dbReference>
<dbReference type="GeneID" id="10644029"/>
<feature type="transmembrane region" description="Helical" evidence="1">
    <location>
        <begin position="128"/>
        <end position="146"/>
    </location>
</feature>
<dbReference type="PANTHER" id="PTHR48090">
    <property type="entry name" value="UNDECAPRENYL-PHOSPHATE 4-DEOXY-4-FORMAMIDO-L-ARABINOSE TRANSFERASE-RELATED"/>
    <property type="match status" value="1"/>
</dbReference>
<evidence type="ECO:0000259" key="2">
    <source>
        <dbReference type="Pfam" id="PF00535"/>
    </source>
</evidence>
<sequence>MIAVIPMFNEERNILKVLRDLEELGIDAVVVDDGSKDNSSKIVEEFSKKSKNRIYLIKKEKNEGKARALKDGTEFALKLNPDYIIYMDGDYQHKPKDIPKMIEKLKKENADAVFGIRKYKHIPFHRQISNFLASLIMSLVVTFYSGKIYIFRDIQCGYRIIKAKFLKDVYFGEGYSVEHLIALQLAKNRAKIVEEYVDIEYHPDATSYITTKKILDVAKEVAKFVLKGLPKNESKTWILLCFFHKIHQIIKSITLL</sequence>
<keyword evidence="4" id="KW-1185">Reference proteome</keyword>
<proteinExistence type="predicted"/>
<accession>F6BDZ6</accession>
<keyword evidence="1" id="KW-0812">Transmembrane</keyword>
<dbReference type="SUPFAM" id="SSF53448">
    <property type="entry name" value="Nucleotide-diphospho-sugar transferases"/>
    <property type="match status" value="1"/>
</dbReference>
<name>F6BDZ6_METIK</name>
<dbReference type="AlphaFoldDB" id="F6BDZ6"/>
<keyword evidence="1" id="KW-1133">Transmembrane helix</keyword>
<dbReference type="STRING" id="880724.Metig_1169"/>
<dbReference type="InterPro" id="IPR050256">
    <property type="entry name" value="Glycosyltransferase_2"/>
</dbReference>
<dbReference type="Pfam" id="PF00535">
    <property type="entry name" value="Glycos_transf_2"/>
    <property type="match status" value="1"/>
</dbReference>
<dbReference type="EMBL" id="CP002737">
    <property type="protein sequence ID" value="AEF96707.1"/>
    <property type="molecule type" value="Genomic_DNA"/>
</dbReference>
<evidence type="ECO:0000313" key="3">
    <source>
        <dbReference type="EMBL" id="AEF96707.1"/>
    </source>
</evidence>
<keyword evidence="1" id="KW-0472">Membrane</keyword>
<dbReference type="RefSeq" id="WP_013799307.1">
    <property type="nucleotide sequence ID" value="NC_015562.1"/>
</dbReference>
<organism evidence="4">
    <name type="scientific">Methanotorris igneus (strain DSM 5666 / JCM 11834 / Kol 5)</name>
    <dbReference type="NCBI Taxonomy" id="880724"/>
    <lineage>
        <taxon>Archaea</taxon>
        <taxon>Methanobacteriati</taxon>
        <taxon>Methanobacteriota</taxon>
        <taxon>Methanomada group</taxon>
        <taxon>Methanococci</taxon>
        <taxon>Methanococcales</taxon>
        <taxon>Methanocaldococcaceae</taxon>
        <taxon>Methanotorris</taxon>
    </lineage>
</organism>
<dbReference type="InterPro" id="IPR001173">
    <property type="entry name" value="Glyco_trans_2-like"/>
</dbReference>
<dbReference type="InterPro" id="IPR029044">
    <property type="entry name" value="Nucleotide-diphossugar_trans"/>
</dbReference>
<dbReference type="Gene3D" id="3.90.550.10">
    <property type="entry name" value="Spore Coat Polysaccharide Biosynthesis Protein SpsA, Chain A"/>
    <property type="match status" value="1"/>
</dbReference>
<dbReference type="HOGENOM" id="CLU_033536_7_4_2"/>